<dbReference type="Pfam" id="PF02182">
    <property type="entry name" value="SAD_SRA"/>
    <property type="match status" value="1"/>
</dbReference>
<evidence type="ECO:0000256" key="1">
    <source>
        <dbReference type="SAM" id="MobiDB-lite"/>
    </source>
</evidence>
<dbReference type="InterPro" id="IPR058807">
    <property type="entry name" value="ScoMcrA_N"/>
</dbReference>
<dbReference type="InterPro" id="IPR036987">
    <property type="entry name" value="SRA-YDG_sf"/>
</dbReference>
<dbReference type="SMART" id="SM00466">
    <property type="entry name" value="SRA"/>
    <property type="match status" value="1"/>
</dbReference>
<dbReference type="PROSITE" id="PS51015">
    <property type="entry name" value="YDG"/>
    <property type="match status" value="1"/>
</dbReference>
<dbReference type="AlphaFoldDB" id="A0A428Z243"/>
<evidence type="ECO:0000313" key="4">
    <source>
        <dbReference type="Proteomes" id="UP000287547"/>
    </source>
</evidence>
<sequence length="391" mass="42694">MGLGDITVEAVLRAIDEHDRLGDAEFRSTYGFARTRRYPLTCNGLTYDSQAIVGLAHGYATGTYWRARDISGGATSAVRTLQRLGFDARYLGGLPQPDERSIYGEVLGYPEGSMFRSRAEAQAARVHRPGQAGICGTKAFGAESIVVSGGYEDDVDLGDLIIYTGHGGQNTRGQQVEDQTFDDSGNAALRTSKLTGEPVRVIRGAHRGSPYAPESGYRYDGLFRVVDAWMEPGRSGHQVCRYKLVKVTDEAEHQTSTTRGNGAAPNGTATPERRTTNVQRVVRSTAVSQYVKRLHNDTCQACGTRLIVAGRGYSEGAHIRPLGRGHNGPDVPSNVLCLCPNCHVLFDNGALIIDSKRQVWVNGEGGKELITDERHVIDDDHLTYHRNHYST</sequence>
<dbReference type="GO" id="GO:0016567">
    <property type="term" value="P:protein ubiquitination"/>
    <property type="evidence" value="ECO:0007669"/>
    <property type="project" value="TreeGrafter"/>
</dbReference>
<dbReference type="SMART" id="SM00507">
    <property type="entry name" value="HNHc"/>
    <property type="match status" value="1"/>
</dbReference>
<dbReference type="Proteomes" id="UP000287547">
    <property type="component" value="Unassembled WGS sequence"/>
</dbReference>
<dbReference type="OrthoDB" id="4464809at2"/>
<name>A0A428Z243_KIBAR</name>
<dbReference type="Pfam" id="PF13391">
    <property type="entry name" value="HNH_2"/>
    <property type="match status" value="1"/>
</dbReference>
<accession>A0A428Z243</accession>
<dbReference type="InterPro" id="IPR015947">
    <property type="entry name" value="PUA-like_sf"/>
</dbReference>
<dbReference type="SUPFAM" id="SSF88697">
    <property type="entry name" value="PUA domain-like"/>
    <property type="match status" value="1"/>
</dbReference>
<evidence type="ECO:0000313" key="3">
    <source>
        <dbReference type="EMBL" id="RSM79376.1"/>
    </source>
</evidence>
<dbReference type="Gene3D" id="1.10.30.50">
    <property type="match status" value="1"/>
</dbReference>
<dbReference type="Gene3D" id="2.30.280.10">
    <property type="entry name" value="SRA-YDG"/>
    <property type="match status" value="1"/>
</dbReference>
<organism evidence="3 4">
    <name type="scientific">Kibdelosporangium aridum</name>
    <dbReference type="NCBI Taxonomy" id="2030"/>
    <lineage>
        <taxon>Bacteria</taxon>
        <taxon>Bacillati</taxon>
        <taxon>Actinomycetota</taxon>
        <taxon>Actinomycetes</taxon>
        <taxon>Pseudonocardiales</taxon>
        <taxon>Pseudonocardiaceae</taxon>
        <taxon>Kibdelosporangium</taxon>
    </lineage>
</organism>
<comment type="caution">
    <text evidence="3">The sequence shown here is derived from an EMBL/GenBank/DDBJ whole genome shotgun (WGS) entry which is preliminary data.</text>
</comment>
<reference evidence="3 4" key="1">
    <citation type="submission" date="2018-05" db="EMBL/GenBank/DDBJ databases">
        <title>Evolution of GPA BGCs.</title>
        <authorList>
            <person name="Waglechner N."/>
            <person name="Wright G.D."/>
        </authorList>
    </citation>
    <scope>NUCLEOTIDE SEQUENCE [LARGE SCALE GENOMIC DNA]</scope>
    <source>
        <strain evidence="3 4">A82846</strain>
    </source>
</reference>
<dbReference type="PANTHER" id="PTHR14140">
    <property type="entry name" value="E3 UBIQUITIN-PROTEIN LIGASE UHRF-RELATED"/>
    <property type="match status" value="1"/>
</dbReference>
<evidence type="ECO:0000259" key="2">
    <source>
        <dbReference type="PROSITE" id="PS51015"/>
    </source>
</evidence>
<gene>
    <name evidence="3" type="ORF">DMH04_32005</name>
</gene>
<protein>
    <recommendedName>
        <fullName evidence="2">YDG domain-containing protein</fullName>
    </recommendedName>
</protein>
<dbReference type="EMBL" id="QHKI01000033">
    <property type="protein sequence ID" value="RSM79376.1"/>
    <property type="molecule type" value="Genomic_DNA"/>
</dbReference>
<dbReference type="PANTHER" id="PTHR14140:SF27">
    <property type="entry name" value="OS04G0289800 PROTEIN"/>
    <property type="match status" value="1"/>
</dbReference>
<feature type="region of interest" description="Disordered" evidence="1">
    <location>
        <begin position="251"/>
        <end position="276"/>
    </location>
</feature>
<dbReference type="Pfam" id="PF26345">
    <property type="entry name" value="ScoMcrA_N"/>
    <property type="match status" value="1"/>
</dbReference>
<feature type="domain" description="YDG" evidence="2">
    <location>
        <begin position="104"/>
        <end position="246"/>
    </location>
</feature>
<dbReference type="InterPro" id="IPR003105">
    <property type="entry name" value="SRA_YDG"/>
</dbReference>
<dbReference type="GO" id="GO:0061630">
    <property type="term" value="F:ubiquitin protein ligase activity"/>
    <property type="evidence" value="ECO:0007669"/>
    <property type="project" value="TreeGrafter"/>
</dbReference>
<dbReference type="GO" id="GO:0044027">
    <property type="term" value="P:negative regulation of gene expression via chromosomal CpG island methylation"/>
    <property type="evidence" value="ECO:0007669"/>
    <property type="project" value="TreeGrafter"/>
</dbReference>
<proteinExistence type="predicted"/>
<dbReference type="InterPro" id="IPR045134">
    <property type="entry name" value="UHRF1/2-like"/>
</dbReference>
<dbReference type="CDD" id="cd00085">
    <property type="entry name" value="HNHc"/>
    <property type="match status" value="1"/>
</dbReference>
<dbReference type="InterPro" id="IPR003615">
    <property type="entry name" value="HNH_nuc"/>
</dbReference>